<dbReference type="AlphaFoldDB" id="A0A150X1F7"/>
<dbReference type="EMBL" id="LRPC01000029">
    <property type="protein sequence ID" value="KYG72553.1"/>
    <property type="molecule type" value="Genomic_DNA"/>
</dbReference>
<reference evidence="1 2" key="1">
    <citation type="submission" date="2016-01" db="EMBL/GenBank/DDBJ databases">
        <title>Genome sequencing of Roseivirga spongicola UST030701-084.</title>
        <authorList>
            <person name="Selvaratnam C."/>
            <person name="Thevarajoo S."/>
            <person name="Goh K.M."/>
            <person name="Ee R."/>
            <person name="Chan K.-G."/>
            <person name="Chong C.S."/>
        </authorList>
    </citation>
    <scope>NUCLEOTIDE SEQUENCE [LARGE SCALE GENOMIC DNA]</scope>
    <source>
        <strain evidence="1 2">UST030701-084</strain>
    </source>
</reference>
<dbReference type="Pfam" id="PF20113">
    <property type="entry name" value="DUF6503"/>
    <property type="match status" value="1"/>
</dbReference>
<dbReference type="OrthoDB" id="982433at2"/>
<accession>A0A150X1F7</accession>
<evidence type="ECO:0000313" key="2">
    <source>
        <dbReference type="Proteomes" id="UP000075606"/>
    </source>
</evidence>
<organism evidence="1 2">
    <name type="scientific">Roseivirga spongicola</name>
    <dbReference type="NCBI Taxonomy" id="333140"/>
    <lineage>
        <taxon>Bacteria</taxon>
        <taxon>Pseudomonadati</taxon>
        <taxon>Bacteroidota</taxon>
        <taxon>Cytophagia</taxon>
        <taxon>Cytophagales</taxon>
        <taxon>Roseivirgaceae</taxon>
        <taxon>Roseivirga</taxon>
    </lineage>
</organism>
<keyword evidence="2" id="KW-1185">Reference proteome</keyword>
<gene>
    <name evidence="1" type="ORF">AWW68_16745</name>
</gene>
<comment type="caution">
    <text evidence="1">The sequence shown here is derived from an EMBL/GenBank/DDBJ whole genome shotgun (WGS) entry which is preliminary data.</text>
</comment>
<protein>
    <recommendedName>
        <fullName evidence="3">Deoxyribose-phosphate aldolase</fullName>
    </recommendedName>
</protein>
<dbReference type="PROSITE" id="PS51257">
    <property type="entry name" value="PROKAR_LIPOPROTEIN"/>
    <property type="match status" value="1"/>
</dbReference>
<proteinExistence type="predicted"/>
<sequence length="253" mass="29905">MKKSGIYYFLAIAILSAYSCGHQESELTADQVIEKAVQKHGGSNYDNMEVQFDFRNRHYRAKVSDGEYVYERTFKSDNGWVTDVWSNKKFKRMIDEKEIQLNREDLRTYRSSTNSVIYFALLPFNLNDPVVNRQLMRSVDIKGQPYYKVEITYGERGGEKEDFENAYVYWIHKEKFTMDYLAYSFNINGGGVRFREAYNQREVEGILFQDYRNYTIDKDFPAQELDYAFVTEQLQLVSDIKLENIKVDLVQPD</sequence>
<evidence type="ECO:0008006" key="3">
    <source>
        <dbReference type="Google" id="ProtNLM"/>
    </source>
</evidence>
<dbReference type="RefSeq" id="WP_068224381.1">
    <property type="nucleotide sequence ID" value="NZ_CP139724.1"/>
</dbReference>
<dbReference type="InterPro" id="IPR045444">
    <property type="entry name" value="DUF6503"/>
</dbReference>
<dbReference type="STRING" id="333140.AWW68_16745"/>
<evidence type="ECO:0000313" key="1">
    <source>
        <dbReference type="EMBL" id="KYG72553.1"/>
    </source>
</evidence>
<name>A0A150X1F7_9BACT</name>
<dbReference type="Proteomes" id="UP000075606">
    <property type="component" value="Unassembled WGS sequence"/>
</dbReference>